<evidence type="ECO:0000313" key="1">
    <source>
        <dbReference type="EMBL" id="KAK9291097.1"/>
    </source>
</evidence>
<proteinExistence type="predicted"/>
<keyword evidence="2" id="KW-1185">Reference proteome</keyword>
<name>A0AAP0X698_LIQFO</name>
<dbReference type="EMBL" id="JBBPBK010000002">
    <property type="protein sequence ID" value="KAK9291097.1"/>
    <property type="molecule type" value="Genomic_DNA"/>
</dbReference>
<comment type="caution">
    <text evidence="1">The sequence shown here is derived from an EMBL/GenBank/DDBJ whole genome shotgun (WGS) entry which is preliminary data.</text>
</comment>
<gene>
    <name evidence="1" type="ORF">L1049_009284</name>
</gene>
<protein>
    <submittedName>
        <fullName evidence="1">Uncharacterized protein</fullName>
    </submittedName>
</protein>
<dbReference type="AlphaFoldDB" id="A0AAP0X698"/>
<accession>A0AAP0X698</accession>
<sequence length="181" mass="20430">MDPRLRSLSGSMSGFQMGNELRGFAGSMNGIQMGNQPVPFLSDQNCVNGPKYENTFLDHSFREFHYLPPDPIPVQVLPIYATSQSSFSSSNSVTYNVDKLVESPNSPLQVPDLYNESQSVWQFRKGVEEARYRGLRGFKPSNGPRSTLHQRVPVTSERVVVLNHILLDLELRWTSTIQLLN</sequence>
<reference evidence="1 2" key="1">
    <citation type="journal article" date="2024" name="Plant J.">
        <title>Genome sequences and population genomics reveal climatic adaptation and genomic divergence between two closely related sweetgum species.</title>
        <authorList>
            <person name="Xu W.Q."/>
            <person name="Ren C.Q."/>
            <person name="Zhang X.Y."/>
            <person name="Comes H.P."/>
            <person name="Liu X.H."/>
            <person name="Li Y.G."/>
            <person name="Kettle C.J."/>
            <person name="Jalonen R."/>
            <person name="Gaisberger H."/>
            <person name="Ma Y.Z."/>
            <person name="Qiu Y.X."/>
        </authorList>
    </citation>
    <scope>NUCLEOTIDE SEQUENCE [LARGE SCALE GENOMIC DNA]</scope>
    <source>
        <strain evidence="1">Hangzhou</strain>
    </source>
</reference>
<evidence type="ECO:0000313" key="2">
    <source>
        <dbReference type="Proteomes" id="UP001415857"/>
    </source>
</evidence>
<dbReference type="Proteomes" id="UP001415857">
    <property type="component" value="Unassembled WGS sequence"/>
</dbReference>
<organism evidence="1 2">
    <name type="scientific">Liquidambar formosana</name>
    <name type="common">Formosan gum</name>
    <dbReference type="NCBI Taxonomy" id="63359"/>
    <lineage>
        <taxon>Eukaryota</taxon>
        <taxon>Viridiplantae</taxon>
        <taxon>Streptophyta</taxon>
        <taxon>Embryophyta</taxon>
        <taxon>Tracheophyta</taxon>
        <taxon>Spermatophyta</taxon>
        <taxon>Magnoliopsida</taxon>
        <taxon>eudicotyledons</taxon>
        <taxon>Gunneridae</taxon>
        <taxon>Pentapetalae</taxon>
        <taxon>Saxifragales</taxon>
        <taxon>Altingiaceae</taxon>
        <taxon>Liquidambar</taxon>
    </lineage>
</organism>